<dbReference type="PROSITE" id="PS51257">
    <property type="entry name" value="PROKAR_LIPOPROTEIN"/>
    <property type="match status" value="1"/>
</dbReference>
<sequence length="79" mass="8750">MRVRILGMDMSLCMILTISAVICTLLGCALLLCCIRVSTEREDRRRQNLACSVENESNASSTTPMLRARTGNRDDGDEV</sequence>
<dbReference type="AlphaFoldDB" id="A0A9P1J1S1"/>
<evidence type="ECO:0000313" key="4">
    <source>
        <dbReference type="Proteomes" id="UP001152747"/>
    </source>
</evidence>
<keyword evidence="2" id="KW-0812">Transmembrane</keyword>
<feature type="compositionally biased region" description="Polar residues" evidence="1">
    <location>
        <begin position="54"/>
        <end position="64"/>
    </location>
</feature>
<comment type="caution">
    <text evidence="3">The sequence shown here is derived from an EMBL/GenBank/DDBJ whole genome shotgun (WGS) entry which is preliminary data.</text>
</comment>
<keyword evidence="2" id="KW-1133">Transmembrane helix</keyword>
<reference evidence="3" key="1">
    <citation type="submission" date="2022-11" db="EMBL/GenBank/DDBJ databases">
        <authorList>
            <person name="Kikuchi T."/>
        </authorList>
    </citation>
    <scope>NUCLEOTIDE SEQUENCE</scope>
    <source>
        <strain evidence="3">PS1010</strain>
    </source>
</reference>
<evidence type="ECO:0000313" key="3">
    <source>
        <dbReference type="EMBL" id="CAI5455075.1"/>
    </source>
</evidence>
<feature type="transmembrane region" description="Helical" evidence="2">
    <location>
        <begin position="12"/>
        <end position="32"/>
    </location>
</feature>
<keyword evidence="4" id="KW-1185">Reference proteome</keyword>
<keyword evidence="2" id="KW-0472">Membrane</keyword>
<name>A0A9P1J1S1_9PELO</name>
<evidence type="ECO:0000256" key="1">
    <source>
        <dbReference type="SAM" id="MobiDB-lite"/>
    </source>
</evidence>
<dbReference type="EMBL" id="CANHGI010000006">
    <property type="protein sequence ID" value="CAI5455075.1"/>
    <property type="molecule type" value="Genomic_DNA"/>
</dbReference>
<dbReference type="Proteomes" id="UP001152747">
    <property type="component" value="Unassembled WGS sequence"/>
</dbReference>
<accession>A0A9P1J1S1</accession>
<evidence type="ECO:0000256" key="2">
    <source>
        <dbReference type="SAM" id="Phobius"/>
    </source>
</evidence>
<feature type="region of interest" description="Disordered" evidence="1">
    <location>
        <begin position="53"/>
        <end position="79"/>
    </location>
</feature>
<gene>
    <name evidence="3" type="ORF">CAMP_LOCUS17712</name>
</gene>
<organism evidence="3 4">
    <name type="scientific">Caenorhabditis angaria</name>
    <dbReference type="NCBI Taxonomy" id="860376"/>
    <lineage>
        <taxon>Eukaryota</taxon>
        <taxon>Metazoa</taxon>
        <taxon>Ecdysozoa</taxon>
        <taxon>Nematoda</taxon>
        <taxon>Chromadorea</taxon>
        <taxon>Rhabditida</taxon>
        <taxon>Rhabditina</taxon>
        <taxon>Rhabditomorpha</taxon>
        <taxon>Rhabditoidea</taxon>
        <taxon>Rhabditidae</taxon>
        <taxon>Peloderinae</taxon>
        <taxon>Caenorhabditis</taxon>
    </lineage>
</organism>
<protein>
    <submittedName>
        <fullName evidence="3">Uncharacterized protein</fullName>
    </submittedName>
</protein>
<proteinExistence type="predicted"/>